<dbReference type="Pfam" id="PF08245">
    <property type="entry name" value="Mur_ligase_M"/>
    <property type="match status" value="1"/>
</dbReference>
<keyword evidence="4" id="KW-1133">Transmembrane helix</keyword>
<keyword evidence="1" id="KW-0436">Ligase</keyword>
<evidence type="ECO:0000313" key="8">
    <source>
        <dbReference type="Proteomes" id="UP000178315"/>
    </source>
</evidence>
<dbReference type="EMBL" id="MHJU01000019">
    <property type="protein sequence ID" value="OGY73003.1"/>
    <property type="molecule type" value="Genomic_DNA"/>
</dbReference>
<keyword evidence="4" id="KW-0812">Transmembrane</keyword>
<dbReference type="SUPFAM" id="SSF53244">
    <property type="entry name" value="MurD-like peptide ligases, peptide-binding domain"/>
    <property type="match status" value="1"/>
</dbReference>
<dbReference type="GO" id="GO:0016881">
    <property type="term" value="F:acid-amino acid ligase activity"/>
    <property type="evidence" value="ECO:0007669"/>
    <property type="project" value="InterPro"/>
</dbReference>
<keyword evidence="3" id="KW-0067">ATP-binding</keyword>
<comment type="caution">
    <text evidence="7">The sequence shown here is derived from an EMBL/GenBank/DDBJ whole genome shotgun (WGS) entry which is preliminary data.</text>
</comment>
<organism evidence="7 8">
    <name type="scientific">Candidatus Jacksonbacteria bacterium RIFCSPLOWO2_02_FULL_44_20</name>
    <dbReference type="NCBI Taxonomy" id="1798460"/>
    <lineage>
        <taxon>Bacteria</taxon>
        <taxon>Candidatus Jacksoniibacteriota</taxon>
    </lineage>
</organism>
<keyword evidence="4" id="KW-0472">Membrane</keyword>
<dbReference type="InterPro" id="IPR013221">
    <property type="entry name" value="Mur_ligase_cen"/>
</dbReference>
<proteinExistence type="predicted"/>
<protein>
    <recommendedName>
        <fullName evidence="9">Mur ligase central domain-containing protein</fullName>
    </recommendedName>
</protein>
<accession>A0A1G2A7W4</accession>
<reference evidence="7 8" key="1">
    <citation type="journal article" date="2016" name="Nat. Commun.">
        <title>Thousands of microbial genomes shed light on interconnected biogeochemical processes in an aquifer system.</title>
        <authorList>
            <person name="Anantharaman K."/>
            <person name="Brown C.T."/>
            <person name="Hug L.A."/>
            <person name="Sharon I."/>
            <person name="Castelle C.J."/>
            <person name="Probst A.J."/>
            <person name="Thomas B.C."/>
            <person name="Singh A."/>
            <person name="Wilkins M.J."/>
            <person name="Karaoz U."/>
            <person name="Brodie E.L."/>
            <person name="Williams K.H."/>
            <person name="Hubbard S.S."/>
            <person name="Banfield J.F."/>
        </authorList>
    </citation>
    <scope>NUCLEOTIDE SEQUENCE [LARGE SCALE GENOMIC DNA]</scope>
</reference>
<evidence type="ECO:0000259" key="6">
    <source>
        <dbReference type="Pfam" id="PF08245"/>
    </source>
</evidence>
<dbReference type="Pfam" id="PF02875">
    <property type="entry name" value="Mur_ligase_C"/>
    <property type="match status" value="1"/>
</dbReference>
<evidence type="ECO:0008006" key="9">
    <source>
        <dbReference type="Google" id="ProtNLM"/>
    </source>
</evidence>
<evidence type="ECO:0000313" key="7">
    <source>
        <dbReference type="EMBL" id="OGY73003.1"/>
    </source>
</evidence>
<dbReference type="SUPFAM" id="SSF53623">
    <property type="entry name" value="MurD-like peptide ligases, catalytic domain"/>
    <property type="match status" value="1"/>
</dbReference>
<dbReference type="InterPro" id="IPR004101">
    <property type="entry name" value="Mur_ligase_C"/>
</dbReference>
<evidence type="ECO:0000256" key="4">
    <source>
        <dbReference type="SAM" id="Phobius"/>
    </source>
</evidence>
<feature type="domain" description="Mur ligase C-terminal" evidence="5">
    <location>
        <begin position="356"/>
        <end position="478"/>
    </location>
</feature>
<dbReference type="InterPro" id="IPR051046">
    <property type="entry name" value="MurCDEF_CellWall_CoF430Synth"/>
</dbReference>
<evidence type="ECO:0000256" key="1">
    <source>
        <dbReference type="ARBA" id="ARBA00022598"/>
    </source>
</evidence>
<dbReference type="Gene3D" id="3.40.1190.10">
    <property type="entry name" value="Mur-like, catalytic domain"/>
    <property type="match status" value="1"/>
</dbReference>
<dbReference type="GO" id="GO:0005524">
    <property type="term" value="F:ATP binding"/>
    <property type="evidence" value="ECO:0007669"/>
    <property type="project" value="UniProtKB-KW"/>
</dbReference>
<dbReference type="InterPro" id="IPR036565">
    <property type="entry name" value="Mur-like_cat_sf"/>
</dbReference>
<dbReference type="PANTHER" id="PTHR43024:SF1">
    <property type="entry name" value="UDP-N-ACETYLMURAMOYL-TRIPEPTIDE--D-ALANYL-D-ALANINE LIGASE"/>
    <property type="match status" value="1"/>
</dbReference>
<dbReference type="PANTHER" id="PTHR43024">
    <property type="entry name" value="UDP-N-ACETYLMURAMOYL-TRIPEPTIDE--D-ALANYL-D-ALANINE LIGASE"/>
    <property type="match status" value="1"/>
</dbReference>
<evidence type="ECO:0000256" key="2">
    <source>
        <dbReference type="ARBA" id="ARBA00022741"/>
    </source>
</evidence>
<sequence length="487" mass="55129">MFFFHFITYHLYLLQLENYELVRYWRLISKKGLFHPKEPLRKKLVWTAKAKFLFAGATLLHFFLTLYLVYTVLFFATPYPPPLGVMWFVARLLFLMLLYPLFYTLVLALLIPFDHITKSFIIARARKRIASLKHLTIVGIAGSYGKTTMKEVIATMLGQKFTVVKTPDSVNTPLGVARLVLKKITAQTNIFIVEMGEHYKGDIAYLCSIAPPSISVITGINEAHLERLKNMENAIATIFEIAENTKRDGIIVLNADDKLIQNHYKNYTNGRETFFYSSSYFPLSPYRGENVLFNENGSGVTFTLFEGERPLEKFTVPFLGKYIIGDISAAWTIGIRLGMSNDELANGVKELQPIPHRLQLIKGERGILVIDDSYNGNPAGAREAINALAQFSGRRKVYITPGLVEMGEKTRQAHREIGKELSKVADLVILIQTSAAPFIAEGLVENGFPKENVRWYKTAPEAHEALSSLLRANDVVLFQNDWGDNYV</sequence>
<keyword evidence="2" id="KW-0547">Nucleotide-binding</keyword>
<evidence type="ECO:0000256" key="3">
    <source>
        <dbReference type="ARBA" id="ARBA00022840"/>
    </source>
</evidence>
<feature type="domain" description="Mur ligase central" evidence="6">
    <location>
        <begin position="140"/>
        <end position="330"/>
    </location>
</feature>
<dbReference type="InterPro" id="IPR036615">
    <property type="entry name" value="Mur_ligase_C_dom_sf"/>
</dbReference>
<dbReference type="Proteomes" id="UP000178315">
    <property type="component" value="Unassembled WGS sequence"/>
</dbReference>
<evidence type="ECO:0000259" key="5">
    <source>
        <dbReference type="Pfam" id="PF02875"/>
    </source>
</evidence>
<feature type="transmembrane region" description="Helical" evidence="4">
    <location>
        <begin position="88"/>
        <end position="111"/>
    </location>
</feature>
<name>A0A1G2A7W4_9BACT</name>
<dbReference type="AlphaFoldDB" id="A0A1G2A7W4"/>
<dbReference type="Gene3D" id="3.90.190.20">
    <property type="entry name" value="Mur ligase, C-terminal domain"/>
    <property type="match status" value="1"/>
</dbReference>
<gene>
    <name evidence="7" type="ORF">A3H61_04210</name>
</gene>
<feature type="transmembrane region" description="Helical" evidence="4">
    <location>
        <begin position="52"/>
        <end position="76"/>
    </location>
</feature>